<dbReference type="PANTHER" id="PTHR43308:SF1">
    <property type="entry name" value="OUTER MEMBRANE PROTEIN ALPHA"/>
    <property type="match status" value="1"/>
</dbReference>
<dbReference type="PANTHER" id="PTHR43308">
    <property type="entry name" value="OUTER MEMBRANE PROTEIN ALPHA-RELATED"/>
    <property type="match status" value="1"/>
</dbReference>
<dbReference type="RefSeq" id="WP_094604027.1">
    <property type="nucleotide sequence ID" value="NZ_CP155573.1"/>
</dbReference>
<dbReference type="SUPFAM" id="SSF56935">
    <property type="entry name" value="Porins"/>
    <property type="match status" value="1"/>
</dbReference>
<gene>
    <name evidence="3" type="ORF">SPSIL_044550</name>
</gene>
<dbReference type="InterPro" id="IPR001119">
    <property type="entry name" value="SLH_dom"/>
</dbReference>
<evidence type="ECO:0000256" key="1">
    <source>
        <dbReference type="SAM" id="SignalP"/>
    </source>
</evidence>
<feature type="signal peptide" evidence="1">
    <location>
        <begin position="1"/>
        <end position="23"/>
    </location>
</feature>
<organism evidence="3 4">
    <name type="scientific">Sporomusa silvacetica DSM 10669</name>
    <dbReference type="NCBI Taxonomy" id="1123289"/>
    <lineage>
        <taxon>Bacteria</taxon>
        <taxon>Bacillati</taxon>
        <taxon>Bacillota</taxon>
        <taxon>Negativicutes</taxon>
        <taxon>Selenomonadales</taxon>
        <taxon>Sporomusaceae</taxon>
        <taxon>Sporomusa</taxon>
    </lineage>
</organism>
<dbReference type="InterPro" id="IPR051465">
    <property type="entry name" value="Cell_Envelope_Struct_Comp"/>
</dbReference>
<keyword evidence="4" id="KW-1185">Reference proteome</keyword>
<dbReference type="Pfam" id="PF00395">
    <property type="entry name" value="SLH"/>
    <property type="match status" value="1"/>
</dbReference>
<proteinExistence type="predicted"/>
<protein>
    <recommendedName>
        <fullName evidence="2">SLH domain-containing protein</fullName>
    </recommendedName>
</protein>
<name>A0ABZ3IRM8_9FIRM</name>
<dbReference type="PROSITE" id="PS51272">
    <property type="entry name" value="SLH"/>
    <property type="match status" value="1"/>
</dbReference>
<evidence type="ECO:0000313" key="3">
    <source>
        <dbReference type="EMBL" id="XFO68235.1"/>
    </source>
</evidence>
<feature type="chain" id="PRO_5045821090" description="SLH domain-containing protein" evidence="1">
    <location>
        <begin position="24"/>
        <end position="417"/>
    </location>
</feature>
<accession>A0ABZ3IRM8</accession>
<dbReference type="EMBL" id="CP155573">
    <property type="protein sequence ID" value="XFO68235.1"/>
    <property type="molecule type" value="Genomic_DNA"/>
</dbReference>
<evidence type="ECO:0000259" key="2">
    <source>
        <dbReference type="PROSITE" id="PS51272"/>
    </source>
</evidence>
<feature type="domain" description="SLH" evidence="2">
    <location>
        <begin position="22"/>
        <end position="85"/>
    </location>
</feature>
<keyword evidence="1" id="KW-0732">Signal</keyword>
<sequence>MKKSMIITLVLVFVLGIASTAFAGPFADVPAKHWSYDAVNKLANAGIVGGYPDGSFQGDRIITRYEMAQVVAKAMANSDKADAENKALINKLADEYAQELNNLGVRVTNLENKIGNIKITGQVREWYEYVDEPATGDKTAFKNRLLLYMDAPLTKDLAFKGRYFAESEWGSSAETSLDQAYLVGKNFTFGRQPIHLGKGLVYSWGANQDGVTVTVGNKVKVTGVAFKHDLGSADINLAGANVVYDINKNLDMTLVYAKTKSQNLAPFGLGLAGRGTFNDTWAAGFGYKGIKNIGITAEYGQNDSDAAKLLNGDTAKAWVAQVKYLGADWAKPNTYGLWVGYRKAENGFLAHTGDLIWETATNIPTGYMMNNVKGMEFGIEYTVFNNGIMTLQYQDFEDEETGNINAKNFTAQLRYMF</sequence>
<reference evidence="3" key="1">
    <citation type="submission" date="2024-05" db="EMBL/GenBank/DDBJ databases">
        <title>Isolation and characterization of Sporomusa carbonis sp. nov., a carboxydotrophic hydrogenogen in the genus of Sporomusa isolated from a charcoal burning pile.</title>
        <authorList>
            <person name="Boeer T."/>
            <person name="Rosenbaum F."/>
            <person name="Eysell L."/>
            <person name="Mueller V."/>
            <person name="Daniel R."/>
            <person name="Poehlein A."/>
        </authorList>
    </citation>
    <scope>NUCLEOTIDE SEQUENCE [LARGE SCALE GENOMIC DNA]</scope>
    <source>
        <strain evidence="3">DSM 10669</strain>
    </source>
</reference>
<dbReference type="Proteomes" id="UP000216752">
    <property type="component" value="Chromosome"/>
</dbReference>
<evidence type="ECO:0000313" key="4">
    <source>
        <dbReference type="Proteomes" id="UP000216752"/>
    </source>
</evidence>